<sequence>MTPETDARAHPNVDVETMSPDAYRTRTLRVDFLFLDRNDCDRCSGTEDSLHRAIDRLAPLFDDLGVEIVVRNVRVETAADARRTRLASSPTIRIDGRDVQPAIDESPCNSCSDLCGGETGVDCRTWLFDGERHSRAPVALLVDALLRAAFSDRWERYGTRERDAETGDPYRLPENLRTFFEATERGQGGENETEPCC</sequence>
<proteinExistence type="predicted"/>
<dbReference type="AlphaFoldDB" id="A0A1I0Q8U5"/>
<organism evidence="1 2">
    <name type="scientific">Natrinema salifodinae</name>
    <dbReference type="NCBI Taxonomy" id="1202768"/>
    <lineage>
        <taxon>Archaea</taxon>
        <taxon>Methanobacteriati</taxon>
        <taxon>Methanobacteriota</taxon>
        <taxon>Stenosarchaea group</taxon>
        <taxon>Halobacteria</taxon>
        <taxon>Halobacteriales</taxon>
        <taxon>Natrialbaceae</taxon>
        <taxon>Natrinema</taxon>
    </lineage>
</organism>
<name>A0A1I0Q8U5_9EURY</name>
<evidence type="ECO:0000313" key="1">
    <source>
        <dbReference type="EMBL" id="SEW23294.1"/>
    </source>
</evidence>
<dbReference type="EMBL" id="FOIS01000004">
    <property type="protein sequence ID" value="SEW23294.1"/>
    <property type="molecule type" value="Genomic_DNA"/>
</dbReference>
<reference evidence="2" key="1">
    <citation type="submission" date="2016-10" db="EMBL/GenBank/DDBJ databases">
        <authorList>
            <person name="Varghese N."/>
        </authorList>
    </citation>
    <scope>NUCLEOTIDE SEQUENCE [LARGE SCALE GENOMIC DNA]</scope>
    <source>
        <strain evidence="2">CGMCC 1.12284</strain>
    </source>
</reference>
<protein>
    <recommendedName>
        <fullName evidence="3">DUF2703 domain-containing protein</fullName>
    </recommendedName>
</protein>
<dbReference type="Pfam" id="PF10865">
    <property type="entry name" value="DUF2703"/>
    <property type="match status" value="1"/>
</dbReference>
<gene>
    <name evidence="1" type="ORF">SAMN05216285_3234</name>
</gene>
<dbReference type="Proteomes" id="UP000183275">
    <property type="component" value="Unassembled WGS sequence"/>
</dbReference>
<evidence type="ECO:0008006" key="3">
    <source>
        <dbReference type="Google" id="ProtNLM"/>
    </source>
</evidence>
<keyword evidence="2" id="KW-1185">Reference proteome</keyword>
<dbReference type="InterPro" id="IPR021219">
    <property type="entry name" value="DUF2703"/>
</dbReference>
<dbReference type="OrthoDB" id="337340at2157"/>
<dbReference type="STRING" id="1202768.SAMN05216285_3234"/>
<evidence type="ECO:0000313" key="2">
    <source>
        <dbReference type="Proteomes" id="UP000183275"/>
    </source>
</evidence>
<dbReference type="RefSeq" id="WP_049991190.1">
    <property type="nucleotide sequence ID" value="NZ_FOIS01000004.1"/>
</dbReference>
<accession>A0A1I0Q8U5</accession>